<keyword evidence="2" id="KW-1185">Reference proteome</keyword>
<sequence>MGAPHNTKRYGEQWNAVDLAVMQAEIETFRDLVVVSGGWAWHLMSPPHVELKHAHDHKDADLFVDPDVLWRMMERMAAQGYEKIWTRFDGVTDHFVRYTKVVEGERPVKVIFDLFMEKVASVETASGILVVEPETLLSFYGNKHSSVECFSVAIAKELIARGENPVGHARMGDFTPWVKG</sequence>
<evidence type="ECO:0000313" key="1">
    <source>
        <dbReference type="EMBL" id="BDI28271.1"/>
    </source>
</evidence>
<dbReference type="KEGG" id="ccot:CCAX7_003220"/>
<proteinExistence type="predicted"/>
<accession>A0A402CS65</accession>
<dbReference type="OrthoDB" id="1160937at2"/>
<dbReference type="Proteomes" id="UP000287394">
    <property type="component" value="Chromosome"/>
</dbReference>
<dbReference type="RefSeq" id="WP_119320213.1">
    <property type="nucleotide sequence ID" value="NZ_AP025739.1"/>
</dbReference>
<organism evidence="1 2">
    <name type="scientific">Capsulimonas corticalis</name>
    <dbReference type="NCBI Taxonomy" id="2219043"/>
    <lineage>
        <taxon>Bacteria</taxon>
        <taxon>Bacillati</taxon>
        <taxon>Armatimonadota</taxon>
        <taxon>Armatimonadia</taxon>
        <taxon>Capsulimonadales</taxon>
        <taxon>Capsulimonadaceae</taxon>
        <taxon>Capsulimonas</taxon>
    </lineage>
</organism>
<gene>
    <name evidence="1" type="ORF">CCAX7_003220</name>
</gene>
<dbReference type="EMBL" id="AP025739">
    <property type="protein sequence ID" value="BDI28271.1"/>
    <property type="molecule type" value="Genomic_DNA"/>
</dbReference>
<name>A0A402CS65_9BACT</name>
<dbReference type="AlphaFoldDB" id="A0A402CS65"/>
<protein>
    <submittedName>
        <fullName evidence="1">Uncharacterized protein</fullName>
    </submittedName>
</protein>
<reference evidence="1 2" key="1">
    <citation type="journal article" date="2019" name="Int. J. Syst. Evol. Microbiol.">
        <title>Capsulimonas corticalis gen. nov., sp. nov., an aerobic capsulated bacterium, of a novel bacterial order, Capsulimonadales ord. nov., of the class Armatimonadia of the phylum Armatimonadetes.</title>
        <authorList>
            <person name="Li J."/>
            <person name="Kudo C."/>
            <person name="Tonouchi A."/>
        </authorList>
    </citation>
    <scope>NUCLEOTIDE SEQUENCE [LARGE SCALE GENOMIC DNA]</scope>
    <source>
        <strain evidence="1 2">AX-7</strain>
    </source>
</reference>
<evidence type="ECO:0000313" key="2">
    <source>
        <dbReference type="Proteomes" id="UP000287394"/>
    </source>
</evidence>